<evidence type="ECO:0000256" key="1">
    <source>
        <dbReference type="SAM" id="Phobius"/>
    </source>
</evidence>
<keyword evidence="1" id="KW-0812">Transmembrane</keyword>
<dbReference type="Proteomes" id="UP000218437">
    <property type="component" value="Chromosome"/>
</dbReference>
<dbReference type="AlphaFoldDB" id="A0A290WWS7"/>
<keyword evidence="3" id="KW-1185">Reference proteome</keyword>
<evidence type="ECO:0000313" key="2">
    <source>
        <dbReference type="EMBL" id="ATD61313.1"/>
    </source>
</evidence>
<organism evidence="2 3">
    <name type="scientific">Janthinobacterium svalbardensis</name>
    <dbReference type="NCBI Taxonomy" id="368607"/>
    <lineage>
        <taxon>Bacteria</taxon>
        <taxon>Pseudomonadati</taxon>
        <taxon>Pseudomonadota</taxon>
        <taxon>Betaproteobacteria</taxon>
        <taxon>Burkholderiales</taxon>
        <taxon>Oxalobacteraceae</taxon>
        <taxon>Janthinobacterium</taxon>
    </lineage>
</organism>
<reference evidence="2 3" key="1">
    <citation type="submission" date="2017-09" db="EMBL/GenBank/DDBJ databases">
        <title>Complete genome sequence of Janthinobacterium svalbardensis PAMC 27463.</title>
        <authorList>
            <person name="Cho Y.-J."/>
            <person name="Cho A."/>
            <person name="Kim O.-S."/>
            <person name="Lee J.-I."/>
        </authorList>
    </citation>
    <scope>NUCLEOTIDE SEQUENCE [LARGE SCALE GENOMIC DNA]</scope>
    <source>
        <strain evidence="2 3">PAMC 27463</strain>
    </source>
</reference>
<dbReference type="KEGG" id="jsv:CNX70_14970"/>
<dbReference type="EMBL" id="CP023422">
    <property type="protein sequence ID" value="ATD61313.1"/>
    <property type="molecule type" value="Genomic_DNA"/>
</dbReference>
<sequence length="174" mass="19207">MDGIENPIRKPLIYLVAVAAILLPTYLLFDSYICWRNDSYRQHIPPEVEVASLIDSGSTWNVRSGCGAAIFELTVKAKEKLSVAGITALNDGVDDVLSVDTSGRFGVWQETPYTADLIPESDWAASLGCTWIRAELHNVIYAALRKKGAFYRRYKNGTVLVVPTSGIVVYTFMG</sequence>
<name>A0A290WWS7_9BURK</name>
<feature type="transmembrane region" description="Helical" evidence="1">
    <location>
        <begin position="154"/>
        <end position="173"/>
    </location>
</feature>
<dbReference type="RefSeq" id="WP_096235330.1">
    <property type="nucleotide sequence ID" value="NZ_CP023422.1"/>
</dbReference>
<keyword evidence="1" id="KW-1133">Transmembrane helix</keyword>
<gene>
    <name evidence="2" type="ORF">CNX70_14970</name>
</gene>
<accession>A0A290WWS7</accession>
<evidence type="ECO:0000313" key="3">
    <source>
        <dbReference type="Proteomes" id="UP000218437"/>
    </source>
</evidence>
<keyword evidence="1" id="KW-0472">Membrane</keyword>
<feature type="transmembrane region" description="Helical" evidence="1">
    <location>
        <begin position="12"/>
        <end position="35"/>
    </location>
</feature>
<protein>
    <submittedName>
        <fullName evidence="2">Uncharacterized protein</fullName>
    </submittedName>
</protein>
<proteinExistence type="predicted"/>